<evidence type="ECO:0000256" key="2">
    <source>
        <dbReference type="ARBA" id="ARBA00009810"/>
    </source>
</evidence>
<protein>
    <submittedName>
        <fullName evidence="18">TonB-dependent siderophore receptor</fullName>
    </submittedName>
</protein>
<dbReference type="Gene3D" id="2.170.130.10">
    <property type="entry name" value="TonB-dependent receptor, plug domain"/>
    <property type="match status" value="1"/>
</dbReference>
<comment type="subcellular location">
    <subcellularLocation>
        <location evidence="1 14">Cell outer membrane</location>
        <topology evidence="1 14">Multi-pass membrane protein</topology>
    </subcellularLocation>
</comment>
<dbReference type="AlphaFoldDB" id="A0AAJ5VS21"/>
<dbReference type="PANTHER" id="PTHR32552:SF68">
    <property type="entry name" value="FERRICHROME OUTER MEMBRANE TRANSPORTER_PHAGE RECEPTOR"/>
    <property type="match status" value="1"/>
</dbReference>
<keyword evidence="3 14" id="KW-0813">Transport</keyword>
<organism evidence="18 19">
    <name type="scientific">Candidatus Devosia phytovorans</name>
    <dbReference type="NCBI Taxonomy" id="3121372"/>
    <lineage>
        <taxon>Bacteria</taxon>
        <taxon>Pseudomonadati</taxon>
        <taxon>Pseudomonadota</taxon>
        <taxon>Alphaproteobacteria</taxon>
        <taxon>Hyphomicrobiales</taxon>
        <taxon>Devosiaceae</taxon>
        <taxon>Devosia</taxon>
    </lineage>
</organism>
<dbReference type="InterPro" id="IPR010105">
    <property type="entry name" value="TonB_sidphr_rcpt"/>
</dbReference>
<evidence type="ECO:0000256" key="7">
    <source>
        <dbReference type="ARBA" id="ARBA00022729"/>
    </source>
</evidence>
<dbReference type="SUPFAM" id="SSF56935">
    <property type="entry name" value="Porins"/>
    <property type="match status" value="1"/>
</dbReference>
<dbReference type="InterPro" id="IPR037066">
    <property type="entry name" value="Plug_dom_sf"/>
</dbReference>
<sequence length="730" mass="78244">MVTLFSSHLWRNSVHGSLWEYAMTALSRRGLVGLLLVTTALATGHAFAQSPIALGEVVVEADAEGVEYATVQTTAGSKLAVAITEVPQSVSVVDRAQLDKIPGAKADEALRYTAGVQPSTYGTDADFDWVRVRGFQADQTGIVQDNLPLYQFGFGSFLIEPFLLERIEVLKGPASALYGGANVGGVINYIGKRPTGERLRYTETGINNFGNAYFGFDVGDASETGDLAYRLTGKLSGGGWETDDASDLKGSVLGSVTWAPTEQTSLTVYGQYQAGDLDHTSTGFLPYTGTAEDAAGGVRIPRDFNYGDPSFDSYDRQQAMIGYELEHDLDGTWTIKQNARLAGVSLDEQYLYTYGEVSGTNTLDRAAFQHSTDILTFNIDNQISGTVETGPIEHSLLAGLDYKNVRFSSVQGSDSTFSSAVRVPPINVLDPQYGVVSPLISTYLDQDISLQQLGIYVQDQMRLGGVIATVNGRYDNVNIDYDNNFAGTSASSSEGAFTGRVGLGYEFDNGLTPYVSYATSFSPTIATSATGALLPSEEGRQIEAGIKYAPTFIDGLFTASVFSIDRENYAQSLPFPATGSVAIGEVNVVGVELEGRVNFDQVSVFGGLTWLDAEVVDDVDTTLIGNSPVQIPKLTASLGVEYAFDGQFDGLVLGGGVRYLGESWADNANTTEVPDVTLFDASLRYEKDDWGVALTASNIFDESYVSSCQTTTSCGYGAGRTVTLSLSKKW</sequence>
<accession>A0AAJ5VS21</accession>
<dbReference type="PANTHER" id="PTHR32552">
    <property type="entry name" value="FERRICHROME IRON RECEPTOR-RELATED"/>
    <property type="match status" value="1"/>
</dbReference>
<dbReference type="GO" id="GO:0038023">
    <property type="term" value="F:signaling receptor activity"/>
    <property type="evidence" value="ECO:0007669"/>
    <property type="project" value="InterPro"/>
</dbReference>
<dbReference type="NCBIfam" id="TIGR01783">
    <property type="entry name" value="TonB-siderophor"/>
    <property type="match status" value="1"/>
</dbReference>
<gene>
    <name evidence="18" type="ORF">P0Y65_16415</name>
</gene>
<evidence type="ECO:0000256" key="3">
    <source>
        <dbReference type="ARBA" id="ARBA00022448"/>
    </source>
</evidence>
<dbReference type="InterPro" id="IPR012910">
    <property type="entry name" value="Plug_dom"/>
</dbReference>
<dbReference type="InterPro" id="IPR000531">
    <property type="entry name" value="Beta-barrel_TonB"/>
</dbReference>
<comment type="similarity">
    <text evidence="2 14 15">Belongs to the TonB-dependent receptor family.</text>
</comment>
<dbReference type="PROSITE" id="PS52016">
    <property type="entry name" value="TONB_DEPENDENT_REC_3"/>
    <property type="match status" value="1"/>
</dbReference>
<evidence type="ECO:0000256" key="15">
    <source>
        <dbReference type="RuleBase" id="RU003357"/>
    </source>
</evidence>
<dbReference type="Gene3D" id="2.40.170.20">
    <property type="entry name" value="TonB-dependent receptor, beta-barrel domain"/>
    <property type="match status" value="1"/>
</dbReference>
<evidence type="ECO:0000259" key="16">
    <source>
        <dbReference type="Pfam" id="PF00593"/>
    </source>
</evidence>
<name>A0AAJ5VS21_9HYPH</name>
<keyword evidence="10 15" id="KW-0798">TonB box</keyword>
<evidence type="ECO:0000256" key="5">
    <source>
        <dbReference type="ARBA" id="ARBA00022496"/>
    </source>
</evidence>
<evidence type="ECO:0000256" key="4">
    <source>
        <dbReference type="ARBA" id="ARBA00022452"/>
    </source>
</evidence>
<dbReference type="EMBL" id="CP119312">
    <property type="protein sequence ID" value="WEK03761.1"/>
    <property type="molecule type" value="Genomic_DNA"/>
</dbReference>
<dbReference type="GO" id="GO:0015344">
    <property type="term" value="F:siderophore uptake transmembrane transporter activity"/>
    <property type="evidence" value="ECO:0007669"/>
    <property type="project" value="TreeGrafter"/>
</dbReference>
<evidence type="ECO:0000256" key="6">
    <source>
        <dbReference type="ARBA" id="ARBA00022692"/>
    </source>
</evidence>
<evidence type="ECO:0000256" key="12">
    <source>
        <dbReference type="ARBA" id="ARBA00023170"/>
    </source>
</evidence>
<evidence type="ECO:0000313" key="19">
    <source>
        <dbReference type="Proteomes" id="UP001217476"/>
    </source>
</evidence>
<evidence type="ECO:0000313" key="18">
    <source>
        <dbReference type="EMBL" id="WEK03761.1"/>
    </source>
</evidence>
<keyword evidence="7" id="KW-0732">Signal</keyword>
<evidence type="ECO:0000256" key="8">
    <source>
        <dbReference type="ARBA" id="ARBA00023004"/>
    </source>
</evidence>
<dbReference type="CDD" id="cd01347">
    <property type="entry name" value="ligand_gated_channel"/>
    <property type="match status" value="1"/>
</dbReference>
<keyword evidence="12 18" id="KW-0675">Receptor</keyword>
<dbReference type="Pfam" id="PF07715">
    <property type="entry name" value="Plug"/>
    <property type="match status" value="1"/>
</dbReference>
<reference evidence="18" key="1">
    <citation type="submission" date="2023-03" db="EMBL/GenBank/DDBJ databases">
        <title>Andean soil-derived lignocellulolytic bacterial consortium as a source of novel taxa and putative plastic-active enzymes.</title>
        <authorList>
            <person name="Diaz-Garcia L."/>
            <person name="Chuvochina M."/>
            <person name="Feuerriegel G."/>
            <person name="Bunk B."/>
            <person name="Sproer C."/>
            <person name="Streit W.R."/>
            <person name="Rodriguez L.M."/>
            <person name="Overmann J."/>
            <person name="Jimenez D.J."/>
        </authorList>
    </citation>
    <scope>NUCLEOTIDE SEQUENCE</scope>
    <source>
        <strain evidence="18">MAG 4196</strain>
    </source>
</reference>
<keyword evidence="13 14" id="KW-0998">Cell outer membrane</keyword>
<dbReference type="InterPro" id="IPR036942">
    <property type="entry name" value="Beta-barrel_TonB_sf"/>
</dbReference>
<keyword evidence="9" id="KW-0406">Ion transport</keyword>
<dbReference type="Proteomes" id="UP001217476">
    <property type="component" value="Chromosome"/>
</dbReference>
<evidence type="ECO:0000256" key="11">
    <source>
        <dbReference type="ARBA" id="ARBA00023136"/>
    </source>
</evidence>
<evidence type="ECO:0000256" key="9">
    <source>
        <dbReference type="ARBA" id="ARBA00023065"/>
    </source>
</evidence>
<dbReference type="GO" id="GO:0009279">
    <property type="term" value="C:cell outer membrane"/>
    <property type="evidence" value="ECO:0007669"/>
    <property type="project" value="UniProtKB-SubCell"/>
</dbReference>
<keyword evidence="5" id="KW-0410">Iron transport</keyword>
<evidence type="ECO:0000256" key="1">
    <source>
        <dbReference type="ARBA" id="ARBA00004571"/>
    </source>
</evidence>
<evidence type="ECO:0000256" key="13">
    <source>
        <dbReference type="ARBA" id="ARBA00023237"/>
    </source>
</evidence>
<dbReference type="InterPro" id="IPR039426">
    <property type="entry name" value="TonB-dep_rcpt-like"/>
</dbReference>
<dbReference type="GO" id="GO:0015891">
    <property type="term" value="P:siderophore transport"/>
    <property type="evidence" value="ECO:0007669"/>
    <property type="project" value="InterPro"/>
</dbReference>
<keyword evidence="11 14" id="KW-0472">Membrane</keyword>
<feature type="domain" description="TonB-dependent receptor-like beta-barrel" evidence="16">
    <location>
        <begin position="260"/>
        <end position="699"/>
    </location>
</feature>
<evidence type="ECO:0000256" key="14">
    <source>
        <dbReference type="PROSITE-ProRule" id="PRU01360"/>
    </source>
</evidence>
<feature type="domain" description="TonB-dependent receptor plug" evidence="17">
    <location>
        <begin position="84"/>
        <end position="186"/>
    </location>
</feature>
<keyword evidence="4 14" id="KW-1134">Transmembrane beta strand</keyword>
<keyword evidence="8" id="KW-0408">Iron</keyword>
<evidence type="ECO:0000259" key="17">
    <source>
        <dbReference type="Pfam" id="PF07715"/>
    </source>
</evidence>
<dbReference type="Pfam" id="PF00593">
    <property type="entry name" value="TonB_dep_Rec_b-barrel"/>
    <property type="match status" value="1"/>
</dbReference>
<proteinExistence type="inferred from homology"/>
<keyword evidence="6 14" id="KW-0812">Transmembrane</keyword>
<evidence type="ECO:0000256" key="10">
    <source>
        <dbReference type="ARBA" id="ARBA00023077"/>
    </source>
</evidence>